<sequence length="203" mass="21579">MRTLVACLLSSFMVFPVLAQAESPWSVKIGGSYVIPKSNNGALAGGAVEADVSSELGLTPSIQYQFSPNIVGEVLLAIPFEHEVKDSLTGDKVATFKHLPPTFFAKYLLTPNEALSPYVGLGLNYTLVYDEELDGGGGKLKGDDSFGLAATAGVEYRPTNSSWGVALDIRYIKIKSDLTLDGKDIGSLTVDPLVVGVSAAYHY</sequence>
<dbReference type="InterPro" id="IPR005618">
    <property type="entry name" value="OMPW"/>
</dbReference>
<gene>
    <name evidence="2" type="ORF">C8N29_101423</name>
</gene>
<dbReference type="Pfam" id="PF03922">
    <property type="entry name" value="OmpW"/>
    <property type="match status" value="1"/>
</dbReference>
<dbReference type="Gene3D" id="2.40.160.20">
    <property type="match status" value="1"/>
</dbReference>
<accession>A0A2T5J409</accession>
<dbReference type="RefSeq" id="WP_107864363.1">
    <property type="nucleotide sequence ID" value="NZ_QAON01000001.1"/>
</dbReference>
<comment type="caution">
    <text evidence="2">The sequence shown here is derived from an EMBL/GenBank/DDBJ whole genome shotgun (WGS) entry which is preliminary data.</text>
</comment>
<feature type="chain" id="PRO_5031016384" evidence="1">
    <location>
        <begin position="20"/>
        <end position="203"/>
    </location>
</feature>
<dbReference type="Proteomes" id="UP000244223">
    <property type="component" value="Unassembled WGS sequence"/>
</dbReference>
<evidence type="ECO:0000256" key="1">
    <source>
        <dbReference type="SAM" id="SignalP"/>
    </source>
</evidence>
<keyword evidence="1" id="KW-0732">Signal</keyword>
<proteinExistence type="predicted"/>
<dbReference type="InterPro" id="IPR011250">
    <property type="entry name" value="OMP/PagP_B-barrel"/>
</dbReference>
<dbReference type="EMBL" id="QAON01000001">
    <property type="protein sequence ID" value="PTQ91350.1"/>
    <property type="molecule type" value="Genomic_DNA"/>
</dbReference>
<dbReference type="OrthoDB" id="9807574at2"/>
<dbReference type="GO" id="GO:0019867">
    <property type="term" value="C:outer membrane"/>
    <property type="evidence" value="ECO:0007669"/>
    <property type="project" value="InterPro"/>
</dbReference>
<reference evidence="2 3" key="1">
    <citation type="submission" date="2018-04" db="EMBL/GenBank/DDBJ databases">
        <title>Genomic Encyclopedia of Archaeal and Bacterial Type Strains, Phase II (KMG-II): from individual species to whole genera.</title>
        <authorList>
            <person name="Goeker M."/>
        </authorList>
    </citation>
    <scope>NUCLEOTIDE SEQUENCE [LARGE SCALE GENOMIC DNA]</scope>
    <source>
        <strain evidence="2 3">DSM 5822</strain>
    </source>
</reference>
<dbReference type="AlphaFoldDB" id="A0A2T5J409"/>
<dbReference type="PANTHER" id="PTHR36920">
    <property type="match status" value="1"/>
</dbReference>
<evidence type="ECO:0000313" key="2">
    <source>
        <dbReference type="EMBL" id="PTQ91350.1"/>
    </source>
</evidence>
<evidence type="ECO:0000313" key="3">
    <source>
        <dbReference type="Proteomes" id="UP000244223"/>
    </source>
</evidence>
<organism evidence="2 3">
    <name type="scientific">Agitococcus lubricus</name>
    <dbReference type="NCBI Taxonomy" id="1077255"/>
    <lineage>
        <taxon>Bacteria</taxon>
        <taxon>Pseudomonadati</taxon>
        <taxon>Pseudomonadota</taxon>
        <taxon>Gammaproteobacteria</taxon>
        <taxon>Moraxellales</taxon>
        <taxon>Moraxellaceae</taxon>
        <taxon>Agitococcus</taxon>
    </lineage>
</organism>
<dbReference type="SUPFAM" id="SSF56925">
    <property type="entry name" value="OMPA-like"/>
    <property type="match status" value="1"/>
</dbReference>
<name>A0A2T5J409_9GAMM</name>
<dbReference type="PANTHER" id="PTHR36920:SF1">
    <property type="entry name" value="OUTER MEMBRANE PROTEIN W"/>
    <property type="match status" value="1"/>
</dbReference>
<protein>
    <submittedName>
        <fullName evidence="2">Outer membrane protein</fullName>
    </submittedName>
</protein>
<feature type="signal peptide" evidence="1">
    <location>
        <begin position="1"/>
        <end position="19"/>
    </location>
</feature>
<dbReference type="GO" id="GO:0055085">
    <property type="term" value="P:transmembrane transport"/>
    <property type="evidence" value="ECO:0007669"/>
    <property type="project" value="TreeGrafter"/>
</dbReference>
<keyword evidence="3" id="KW-1185">Reference proteome</keyword>